<sequence>MCAYSLAQELRKALEEEEEDPETVDILLKQGADPNLLLPDGIAAVHLAAGKERESAVRCLNLILQHGGNPNVRSVEDLTPLHVAASWGCYKCLKLLLRRGGDPSLKDQDGNCAIDLAVEQGNRNCFMLLQNYYNCNLPEETSEENSPKQSHDSYSATKRETLFSSMGTDTSSISRLSERSDAVGILNSTRKSLLCPVLTSELNSILHDDTVIAGVNYQEKLILQDFHDSQSICKKGLQGALCSSDIIQHVHKPSDCHERHKEHSPSSTVLTSTRVSFPNRGNVNTRSQPEGEVFLEDESILCMSQASAWTFPHQESPVSSQRLQGLSHFNKGSGCDLGQKAMPCNSHISPSRKYMVKSTSQCMAKEFSSGDLSGSETFAPPTHHNSEVDNPATANGHPGSKMPRDGCETSLVTLDSRMRFSPWGKKRVSFCKGSHIIPSQDLEIGLSCSSRTRNHSSGDRQILDSDLPKVFENQGLDVTSPDHAYYFQRRVSSSSCDLDKTVINPAVLQKRGQTEYDGDLGSELQVQTCSSGSDNYGSCDSDWYISAAETSVHEGNLEKNCKDRECVQETCQVKLISQNWKKTSTGSPYMEEKMSLNQESQLQSTISSDAQDTVAVMHISKDDEQQAQLKDIFSTEKYASPSTFVASRTESPCAQLVQNNGLKSQASDNLLANTETLPVTVLESQETLPVTLNDCSGLQQNAIGELSKQLKSMMLATKWKKDPPQYSVTEETVMIEDLGTSSSTNNKDTSLSTEMKKMLMSTKTAESFMSQGNEKPCYITPRTKSRVTSSFSRNSSSSSLFDNTLDMPKRGMRLRNPEGSPQCLLVRDSQMKDHGSRKSQENEHIPVHCLHPPMREHETLRVDHTEIAQSEVLSYSSQRKCNIPTACSPTVLLKHDIDRSFSDFLTDDRSSSGSEGLKHSILPCVPLPSSNTAKIFLENLWLTEDEGNSCPDTTTCMTADLWTSRAVPLSRKAYPGSSNKQIFHSTQLDDPILPEKKSQGQLCVPRYSFNRLSTQRPPSVIPVIQTNSDKLRAVEDSLSLDITLSPGGRPINMSKNEPLEYLYTDNEEGHVLIERHIPCTEKSTTETTSSEETIIYDWRMYKNNSEVQECKASQSPKCNSSRIRLDIHKLSNEEILRKLRDFGENPGPITNLTRSVYLTLLDKLMKDPQSRSQKEIIGYSPELTLALQTFQIPECQGDEMALSKQFDQPDRKKKWREGILKSSFNYLLLDPRVTRNLPARCHSLSQAECFHIFVSAIFYVGKGKRARPYCHFYEALTHYKTGRKQTCPKVQQILDIWQGGLGVISLHCFQNVIPVEAYTREACMVDAIGLKMLTNRKRGDYYGCALSWPMKRRRCLGVHMLHRAMQIFLAEGERQLRPADIRIGQ</sequence>
<evidence type="ECO:0000256" key="1">
    <source>
        <dbReference type="PROSITE-ProRule" id="PRU00023"/>
    </source>
</evidence>
<feature type="domain" description="LEM" evidence="3">
    <location>
        <begin position="1124"/>
        <end position="1168"/>
    </location>
</feature>
<dbReference type="Pfam" id="PF22945">
    <property type="entry name" value="LEM-3_GIY-YIG"/>
    <property type="match status" value="1"/>
</dbReference>
<feature type="repeat" description="ANK" evidence="1">
    <location>
        <begin position="76"/>
        <end position="108"/>
    </location>
</feature>
<dbReference type="InterPro" id="IPR002110">
    <property type="entry name" value="Ankyrin_rpt"/>
</dbReference>
<dbReference type="PROSITE" id="PS50088">
    <property type="entry name" value="ANK_REPEAT"/>
    <property type="match status" value="2"/>
</dbReference>
<dbReference type="SMART" id="SM00248">
    <property type="entry name" value="ANK"/>
    <property type="match status" value="4"/>
</dbReference>
<feature type="region of interest" description="Disordered" evidence="2">
    <location>
        <begin position="368"/>
        <end position="407"/>
    </location>
</feature>
<dbReference type="GO" id="GO:0005737">
    <property type="term" value="C:cytoplasm"/>
    <property type="evidence" value="ECO:0007669"/>
    <property type="project" value="TreeGrafter"/>
</dbReference>
<evidence type="ECO:0000313" key="4">
    <source>
        <dbReference type="Proteomes" id="UP000515159"/>
    </source>
</evidence>
<name>A0A6P8RWE2_GEOSA</name>
<dbReference type="PROSITE" id="PS50297">
    <property type="entry name" value="ANK_REP_REGION"/>
    <property type="match status" value="1"/>
</dbReference>
<gene>
    <name evidence="5" type="primary">ANKLE1</name>
</gene>
<dbReference type="GeneID" id="117364587"/>
<dbReference type="InterPro" id="IPR034998">
    <property type="entry name" value="ANKLE1"/>
</dbReference>
<evidence type="ECO:0000259" key="3">
    <source>
        <dbReference type="PROSITE" id="PS50954"/>
    </source>
</evidence>
<dbReference type="KEGG" id="gsh:117364587"/>
<keyword evidence="4" id="KW-1185">Reference proteome</keyword>
<proteinExistence type="predicted"/>
<dbReference type="Pfam" id="PF12796">
    <property type="entry name" value="Ank_2"/>
    <property type="match status" value="1"/>
</dbReference>
<dbReference type="Gene3D" id="1.10.720.40">
    <property type="match status" value="1"/>
</dbReference>
<dbReference type="InterPro" id="IPR011015">
    <property type="entry name" value="LEM/LEM-like_dom_sf"/>
</dbReference>
<dbReference type="PROSITE" id="PS50954">
    <property type="entry name" value="LEM"/>
    <property type="match status" value="1"/>
</dbReference>
<dbReference type="InParanoid" id="A0A6P8RWE2"/>
<feature type="compositionally biased region" description="Low complexity" evidence="2">
    <location>
        <begin position="788"/>
        <end position="806"/>
    </location>
</feature>
<dbReference type="SUPFAM" id="SSF63451">
    <property type="entry name" value="LEM domain"/>
    <property type="match status" value="1"/>
</dbReference>
<dbReference type="CDD" id="cd12934">
    <property type="entry name" value="LEM"/>
    <property type="match status" value="1"/>
</dbReference>
<dbReference type="SUPFAM" id="SSF48403">
    <property type="entry name" value="Ankyrin repeat"/>
    <property type="match status" value="1"/>
</dbReference>
<dbReference type="Proteomes" id="UP000515159">
    <property type="component" value="Chromosome 8"/>
</dbReference>
<dbReference type="CDD" id="cd10454">
    <property type="entry name" value="GIY-YIG_COG3680_Meta"/>
    <property type="match status" value="1"/>
</dbReference>
<dbReference type="GO" id="GO:0004520">
    <property type="term" value="F:DNA endonuclease activity"/>
    <property type="evidence" value="ECO:0007669"/>
    <property type="project" value="TreeGrafter"/>
</dbReference>
<dbReference type="GO" id="GO:0005654">
    <property type="term" value="C:nucleoplasm"/>
    <property type="evidence" value="ECO:0007669"/>
    <property type="project" value="TreeGrafter"/>
</dbReference>
<dbReference type="CTD" id="126549"/>
<dbReference type="InterPro" id="IPR003887">
    <property type="entry name" value="LEM_dom"/>
</dbReference>
<organism evidence="4 5">
    <name type="scientific">Geotrypetes seraphini</name>
    <name type="common">Gaboon caecilian</name>
    <name type="synonym">Caecilia seraphini</name>
    <dbReference type="NCBI Taxonomy" id="260995"/>
    <lineage>
        <taxon>Eukaryota</taxon>
        <taxon>Metazoa</taxon>
        <taxon>Chordata</taxon>
        <taxon>Craniata</taxon>
        <taxon>Vertebrata</taxon>
        <taxon>Euteleostomi</taxon>
        <taxon>Amphibia</taxon>
        <taxon>Gymnophiona</taxon>
        <taxon>Geotrypetes</taxon>
    </lineage>
</organism>
<dbReference type="SMART" id="SM00540">
    <property type="entry name" value="LEM"/>
    <property type="match status" value="1"/>
</dbReference>
<dbReference type="PANTHER" id="PTHR46427:SF1">
    <property type="entry name" value="ANKYRIN REPEAT AND LEM DOMAIN-CONTAINING PROTEIN 1"/>
    <property type="match status" value="1"/>
</dbReference>
<feature type="region of interest" description="Disordered" evidence="2">
    <location>
        <begin position="788"/>
        <end position="820"/>
    </location>
</feature>
<dbReference type="RefSeq" id="XP_033809829.1">
    <property type="nucleotide sequence ID" value="XM_033953938.1"/>
</dbReference>
<evidence type="ECO:0000256" key="2">
    <source>
        <dbReference type="SAM" id="MobiDB-lite"/>
    </source>
</evidence>
<dbReference type="GO" id="GO:0000724">
    <property type="term" value="P:double-strand break repair via homologous recombination"/>
    <property type="evidence" value="ECO:0007669"/>
    <property type="project" value="TreeGrafter"/>
</dbReference>
<evidence type="ECO:0000313" key="5">
    <source>
        <dbReference type="RefSeq" id="XP_033809829.1"/>
    </source>
</evidence>
<dbReference type="Gene3D" id="1.25.40.20">
    <property type="entry name" value="Ankyrin repeat-containing domain"/>
    <property type="match status" value="1"/>
</dbReference>
<dbReference type="PANTHER" id="PTHR46427">
    <property type="entry name" value="ANKYRIN REPEAT AND LEM DOMAIN-CONTAINING PROTEIN 1"/>
    <property type="match status" value="1"/>
</dbReference>
<feature type="region of interest" description="Disordered" evidence="2">
    <location>
        <begin position="253"/>
        <end position="287"/>
    </location>
</feature>
<dbReference type="GO" id="GO:0000712">
    <property type="term" value="P:resolution of meiotic recombination intermediates"/>
    <property type="evidence" value="ECO:0007669"/>
    <property type="project" value="TreeGrafter"/>
</dbReference>
<dbReference type="OrthoDB" id="1601181at2759"/>
<dbReference type="Pfam" id="PF03020">
    <property type="entry name" value="LEM"/>
    <property type="match status" value="1"/>
</dbReference>
<accession>A0A6P8RWE2</accession>
<feature type="compositionally biased region" description="Polar residues" evidence="2">
    <location>
        <begin position="265"/>
        <end position="287"/>
    </location>
</feature>
<feature type="repeat" description="ANK" evidence="1">
    <location>
        <begin position="40"/>
        <end position="75"/>
    </location>
</feature>
<dbReference type="FunCoup" id="A0A6P8RWE2">
    <property type="interactions" value="1311"/>
</dbReference>
<protein>
    <submittedName>
        <fullName evidence="5">Ankyrin repeat and LEM domain-containing protein 1</fullName>
    </submittedName>
</protein>
<feature type="compositionally biased region" description="Basic and acidic residues" evidence="2">
    <location>
        <begin position="253"/>
        <end position="264"/>
    </location>
</feature>
<dbReference type="InterPro" id="IPR036770">
    <property type="entry name" value="Ankyrin_rpt-contain_sf"/>
</dbReference>
<keyword evidence="1" id="KW-0040">ANK repeat</keyword>
<reference evidence="5" key="1">
    <citation type="submission" date="2025-08" db="UniProtKB">
        <authorList>
            <consortium name="RefSeq"/>
        </authorList>
    </citation>
    <scope>IDENTIFICATION</scope>
</reference>